<feature type="chain" id="PRO_5015886406" evidence="9">
    <location>
        <begin position="30"/>
        <end position="1281"/>
    </location>
</feature>
<dbReference type="EMBL" id="POUA01000016">
    <property type="protein sequence ID" value="PZG54541.1"/>
    <property type="molecule type" value="Genomic_DNA"/>
</dbReference>
<sequence length="1281" mass="134996">MGLRPGSPRWRRAALTVSVTTVSLATAVAATMLTGTGAAALSVPPAQGLTAGQRSYDVTLITGDRVHVTESAGGRSAATVTPARRGNGLPSGFRVQQRDGDTYVYPNDMLGLIPERLDPELFNVTTLAEEGHTDAGSGSIPLILTYAENAGAAARAAVPQLDRVRALSSIGGAGASLDKAKAAGFGGALSRLAASGRTKAATPLDGVRKIWLDRKVGSVLDHSVPQIGAPAAWAAGFDGTGTTVAVLDSGVDAGHPDLAGRIAAEKDFTETGEGDQHGHGTHVAATLGGSGQGSGGARKGVAPGAKLISGRVLDGGGMGFASWIIAGMEWAAAEQHADVVNMSLGTAEPGGPLTEAVGDLSRRYGTLFVVAAGNSGCQACVGSPGDAPEALTVGAVDGQDRLADFSSFGPVGMQRAVKPDVTAPGVGVIAARAKGTRLGEPVDATYTRISGTSMATPHVAGAAALLRQARPGITAAELKSLLMGTAKPAADVPADKQGAGRIDVAAALAQPVQASSGSVGFGLVVIPKGEPVARTVTYRNPSAAPVTLDLTAGGAFSVAPPRLDLPAGGTGQVTVTLDPARAEAGWQRTELVAKTAGGPALRTLLTANAEPERAELKVVPIARDGRVTRSVVNIVNVADGGLHGRALPGDPVQWCDGGSVPGSCVRVLPGTYSVLGRVTTVHPSLDPFDDGMRGNVLNATFAGDPEVKVTGDTEVVLDARKGAEIKIDTPHRDAQAGPSGATKLTWHRAPEKGPDNVDSYLPAGSQEERLFATPTRRVTKGEFGFASRWRLTAPQITLRTPGVELDPRYYDSVWFSDDTTQFPRLDGNALLLAADAGRATAKDLAGKNLRGRLALVRRDPSATVAAQSNAAAAAGAKLVAIYSGTPGVDPVFPGTGTRLSVPTLRLTHEEGLRLLERMRKIPVVVLATGVVASPYAYEVYEREEGRIPARLEYTVRPRSMATVKTTYRTQLTDKVVLSETRFGWQPWEDGSYDSWHAQYAPRTRVDYVTADPKVTWEAMAVAPERNYNVIWQPKDVPRIALSEFTNRSLSAGERSELDWFRQPMAPGVRRYDQLRRTGDLLYVDMQAYVDAHGNTGTTSTGHFPGATTSDFRLYRGETLVAETEATPAGTIALPAQRMDYRIEYEIRTPGPYVQLSTRTRAEWTFGSQRPEGDATMVVPLLLAEYDVPVDIRNRARGDQFGLRLYHQRGSDPARIKDVSLEVSYDDGATWRPVARLRAKGGNTYEARLGRPGGEFVSLRLKATDQRGNSLSQEVIRAYARR</sequence>
<feature type="active site" description="Charge relay system" evidence="5 6">
    <location>
        <position position="248"/>
    </location>
</feature>
<keyword evidence="12" id="KW-1185">Reference proteome</keyword>
<dbReference type="InterPro" id="IPR050131">
    <property type="entry name" value="Peptidase_S8_subtilisin-like"/>
</dbReference>
<dbReference type="InterPro" id="IPR015500">
    <property type="entry name" value="Peptidase_S8_subtilisin-rel"/>
</dbReference>
<evidence type="ECO:0000256" key="7">
    <source>
        <dbReference type="RuleBase" id="RU003355"/>
    </source>
</evidence>
<keyword evidence="9" id="KW-0732">Signal</keyword>
<feature type="active site" description="Charge relay system" evidence="5 6">
    <location>
        <position position="453"/>
    </location>
</feature>
<gene>
    <name evidence="11" type="ORF">C1I98_03785</name>
</gene>
<evidence type="ECO:0000259" key="10">
    <source>
        <dbReference type="Pfam" id="PF00082"/>
    </source>
</evidence>
<dbReference type="Gene3D" id="3.40.50.200">
    <property type="entry name" value="Peptidase S8/S53 domain"/>
    <property type="match status" value="1"/>
</dbReference>
<evidence type="ECO:0000313" key="11">
    <source>
        <dbReference type="EMBL" id="PZG54541.1"/>
    </source>
</evidence>
<evidence type="ECO:0000256" key="5">
    <source>
        <dbReference type="PIRSR" id="PIRSR615500-1"/>
    </source>
</evidence>
<dbReference type="SUPFAM" id="SSF52025">
    <property type="entry name" value="PA domain"/>
    <property type="match status" value="1"/>
</dbReference>
<dbReference type="GO" id="GO:0005975">
    <property type="term" value="P:carbohydrate metabolic process"/>
    <property type="evidence" value="ECO:0007669"/>
    <property type="project" value="UniProtKB-ARBA"/>
</dbReference>
<accession>A0A2W2H1W1</accession>
<dbReference type="PANTHER" id="PTHR43806:SF11">
    <property type="entry name" value="CEREVISIN-RELATED"/>
    <property type="match status" value="1"/>
</dbReference>
<comment type="caution">
    <text evidence="11">The sequence shown here is derived from an EMBL/GenBank/DDBJ whole genome shotgun (WGS) entry which is preliminary data.</text>
</comment>
<dbReference type="InterPro" id="IPR013783">
    <property type="entry name" value="Ig-like_fold"/>
</dbReference>
<dbReference type="InterPro" id="IPR046450">
    <property type="entry name" value="PA_dom_sf"/>
</dbReference>
<proteinExistence type="inferred from homology"/>
<dbReference type="Proteomes" id="UP000248544">
    <property type="component" value="Unassembled WGS sequence"/>
</dbReference>
<dbReference type="GO" id="GO:0006508">
    <property type="term" value="P:proteolysis"/>
    <property type="evidence" value="ECO:0007669"/>
    <property type="project" value="UniProtKB-KW"/>
</dbReference>
<evidence type="ECO:0000256" key="3">
    <source>
        <dbReference type="ARBA" id="ARBA00022801"/>
    </source>
</evidence>
<reference evidence="11 12" key="1">
    <citation type="submission" date="2018-01" db="EMBL/GenBank/DDBJ databases">
        <title>Draft genome sequence of Sphaerisporangium sp. 7K107.</title>
        <authorList>
            <person name="Sahin N."/>
            <person name="Saygin H."/>
            <person name="Ay H."/>
        </authorList>
    </citation>
    <scope>NUCLEOTIDE SEQUENCE [LARGE SCALE GENOMIC DNA]</scope>
    <source>
        <strain evidence="11 12">7K107</strain>
    </source>
</reference>
<dbReference type="InterPro" id="IPR000209">
    <property type="entry name" value="Peptidase_S8/S53_dom"/>
</dbReference>
<evidence type="ECO:0000256" key="9">
    <source>
        <dbReference type="SAM" id="SignalP"/>
    </source>
</evidence>
<keyword evidence="2 6" id="KW-0645">Protease</keyword>
<feature type="region of interest" description="Disordered" evidence="8">
    <location>
        <begin position="730"/>
        <end position="761"/>
    </location>
</feature>
<dbReference type="RefSeq" id="WP_111165659.1">
    <property type="nucleotide sequence ID" value="NZ_POUA01000016.1"/>
</dbReference>
<evidence type="ECO:0000256" key="2">
    <source>
        <dbReference type="ARBA" id="ARBA00022670"/>
    </source>
</evidence>
<dbReference type="PROSITE" id="PS00136">
    <property type="entry name" value="SUBTILASE_ASP"/>
    <property type="match status" value="1"/>
</dbReference>
<evidence type="ECO:0000313" key="12">
    <source>
        <dbReference type="Proteomes" id="UP000248544"/>
    </source>
</evidence>
<feature type="active site" description="Charge relay system" evidence="5 6">
    <location>
        <position position="279"/>
    </location>
</feature>
<evidence type="ECO:0000256" key="1">
    <source>
        <dbReference type="ARBA" id="ARBA00011073"/>
    </source>
</evidence>
<dbReference type="InterPro" id="IPR023827">
    <property type="entry name" value="Peptidase_S8_Asp-AS"/>
</dbReference>
<keyword evidence="3 6" id="KW-0378">Hydrolase</keyword>
<dbReference type="SUPFAM" id="SSF52743">
    <property type="entry name" value="Subtilisin-like"/>
    <property type="match status" value="1"/>
</dbReference>
<comment type="similarity">
    <text evidence="1 6 7">Belongs to the peptidase S8 family.</text>
</comment>
<keyword evidence="4 6" id="KW-0720">Serine protease</keyword>
<evidence type="ECO:0000256" key="6">
    <source>
        <dbReference type="PROSITE-ProRule" id="PRU01240"/>
    </source>
</evidence>
<dbReference type="PROSITE" id="PS00138">
    <property type="entry name" value="SUBTILASE_SER"/>
    <property type="match status" value="1"/>
</dbReference>
<evidence type="ECO:0000256" key="4">
    <source>
        <dbReference type="ARBA" id="ARBA00022825"/>
    </source>
</evidence>
<evidence type="ECO:0000256" key="8">
    <source>
        <dbReference type="SAM" id="MobiDB-lite"/>
    </source>
</evidence>
<dbReference type="PRINTS" id="PR00723">
    <property type="entry name" value="SUBTILISIN"/>
</dbReference>
<dbReference type="Gene3D" id="3.50.30.30">
    <property type="match status" value="1"/>
</dbReference>
<feature type="domain" description="Peptidase S8/S53" evidence="10">
    <location>
        <begin position="239"/>
        <end position="500"/>
    </location>
</feature>
<dbReference type="InterPro" id="IPR036852">
    <property type="entry name" value="Peptidase_S8/S53_dom_sf"/>
</dbReference>
<dbReference type="PANTHER" id="PTHR43806">
    <property type="entry name" value="PEPTIDASE S8"/>
    <property type="match status" value="1"/>
</dbReference>
<dbReference type="GO" id="GO:0004252">
    <property type="term" value="F:serine-type endopeptidase activity"/>
    <property type="evidence" value="ECO:0007669"/>
    <property type="project" value="UniProtKB-UniRule"/>
</dbReference>
<dbReference type="PROSITE" id="PS51892">
    <property type="entry name" value="SUBTILASE"/>
    <property type="match status" value="1"/>
</dbReference>
<name>A0A2W2H1W1_9ACTN</name>
<protein>
    <submittedName>
        <fullName evidence="11">Serine protease</fullName>
    </submittedName>
</protein>
<feature type="signal peptide" evidence="9">
    <location>
        <begin position="1"/>
        <end position="29"/>
    </location>
</feature>
<organism evidence="11 12">
    <name type="scientific">Spongiactinospora gelatinilytica</name>
    <dbReference type="NCBI Taxonomy" id="2666298"/>
    <lineage>
        <taxon>Bacteria</taxon>
        <taxon>Bacillati</taxon>
        <taxon>Actinomycetota</taxon>
        <taxon>Actinomycetes</taxon>
        <taxon>Streptosporangiales</taxon>
        <taxon>Streptosporangiaceae</taxon>
        <taxon>Spongiactinospora</taxon>
    </lineage>
</organism>
<dbReference type="InterPro" id="IPR023828">
    <property type="entry name" value="Peptidase_S8_Ser-AS"/>
</dbReference>
<dbReference type="Pfam" id="PF00082">
    <property type="entry name" value="Peptidase_S8"/>
    <property type="match status" value="1"/>
</dbReference>
<dbReference type="Gene3D" id="2.60.40.10">
    <property type="entry name" value="Immunoglobulins"/>
    <property type="match status" value="1"/>
</dbReference>